<evidence type="ECO:0000259" key="2">
    <source>
        <dbReference type="Pfam" id="PF12770"/>
    </source>
</evidence>
<feature type="domain" description="CHAT" evidence="2">
    <location>
        <begin position="572"/>
        <end position="867"/>
    </location>
</feature>
<dbReference type="EMBL" id="JAKZGS010000001">
    <property type="protein sequence ID" value="MCH7396717.1"/>
    <property type="molecule type" value="Genomic_DNA"/>
</dbReference>
<dbReference type="RefSeq" id="WP_241273237.1">
    <property type="nucleotide sequence ID" value="NZ_JAKZGS010000001.1"/>
</dbReference>
<dbReference type="InterPro" id="IPR024983">
    <property type="entry name" value="CHAT_dom"/>
</dbReference>
<dbReference type="Proteomes" id="UP001165488">
    <property type="component" value="Unassembled WGS sequence"/>
</dbReference>
<reference evidence="3" key="1">
    <citation type="submission" date="2022-03" db="EMBL/GenBank/DDBJ databases">
        <title>De novo assembled genomes of Belliella spp. (Cyclobacteriaceae) strains.</title>
        <authorList>
            <person name="Szabo A."/>
            <person name="Korponai K."/>
            <person name="Felfoldi T."/>
        </authorList>
    </citation>
    <scope>NUCLEOTIDE SEQUENCE</scope>
    <source>
        <strain evidence="3">DSM 107340</strain>
    </source>
</reference>
<evidence type="ECO:0000313" key="3">
    <source>
        <dbReference type="EMBL" id="MCH7396717.1"/>
    </source>
</evidence>
<name>A0ABS9UJF9_9BACT</name>
<gene>
    <name evidence="3" type="ORF">MM236_01905</name>
</gene>
<feature type="transmembrane region" description="Helical" evidence="1">
    <location>
        <begin position="876"/>
        <end position="894"/>
    </location>
</feature>
<accession>A0ABS9UJF9</accession>
<organism evidence="3 4">
    <name type="scientific">Belliella calami</name>
    <dbReference type="NCBI Taxonomy" id="2923436"/>
    <lineage>
        <taxon>Bacteria</taxon>
        <taxon>Pseudomonadati</taxon>
        <taxon>Bacteroidota</taxon>
        <taxon>Cytophagia</taxon>
        <taxon>Cytophagales</taxon>
        <taxon>Cyclobacteriaceae</taxon>
        <taxon>Belliella</taxon>
    </lineage>
</organism>
<proteinExistence type="predicted"/>
<dbReference type="InterPro" id="IPR019734">
    <property type="entry name" value="TPR_rpt"/>
</dbReference>
<dbReference type="Gene3D" id="1.25.40.10">
    <property type="entry name" value="Tetratricopeptide repeat domain"/>
    <property type="match status" value="2"/>
</dbReference>
<keyword evidence="1" id="KW-0812">Transmembrane</keyword>
<keyword evidence="1" id="KW-1133">Transmembrane helix</keyword>
<dbReference type="SUPFAM" id="SSF48452">
    <property type="entry name" value="TPR-like"/>
    <property type="match status" value="2"/>
</dbReference>
<dbReference type="InterPro" id="IPR011990">
    <property type="entry name" value="TPR-like_helical_dom_sf"/>
</dbReference>
<dbReference type="PANTHER" id="PTHR10098">
    <property type="entry name" value="RAPSYN-RELATED"/>
    <property type="match status" value="1"/>
</dbReference>
<sequence>MKIINIFYNRYAALLNDSGKYKQSRDVYLEQLDHLRKNDTTELARAYNNFAVLLNNLKENEQSLRYYDSCIALLKDWGLDTSSQLAKVTYLNRAMPQMNMGHFQEALESIGKCEITLANLNMQDNPGEIILTSLYYAYVYSYKNEFPEDLENALYYANKGYKMLYSINKDHFYMTYFYLVLADIEEKKGNLAQSLAYNKKAVALKTKLHGSSNDDMPSMLTNLGRVSSNIGQKDSASYYFATIHQIYQKPGQIKTYDFIEYLFEHSEFHLKNKESSLAKTKLLQALKNYIPSYSWEEGIAGNPSLEFIPESYQSAFFFIKKGEITKKIAEQTNDTELLNSALDSYIIGIILLNKSKNAIFNLRSKSQYGQQKSIYFNDAIELAMTLYQKTNEKSYAEKIFLLTDLNKSSNLKHSLNQRSNNSTKNIPIALQVQELELKTEINFLEQKLYRDSFTKAVKPSTNDSTLQMIVKKKEEMNNLLSVYKKNHPNYYNFQYGDIDFSSKNLFSKSLINSLRATNKLIIQFHEYEDGILLSYLKGKKEGVYQIDKNSSLKHHLNVIIDYSRNLTAKEYQASAHYLYQKLIKPVLESVPSEGIIIIPDGRLNHLNFEVLITELIEKDHDFKNLNYLIKKHTVTYQYASSLIKSDKPALDRKKIGFMGFAPYQQNEKPTYLTLAERSGDMTLASFSPLPFSDLEVENISKKFSGKGFYGNDAKESHLKKEGLNTNILHFATHSHIDERNPIFSSLLLSPDDNEDGILYNHELFEMNFNADLVTLSACNSGNGELQQGEGVISLARGFMYANVPNVLMSLWAVSDQSTSKLMSLFYDKVYEGESYSEAIRNAKLDYLSQADENTAHPYYWAGFVFLGEVESNEPNYLYYFLFGIASLIALYFLYNKFILLFPKPND</sequence>
<keyword evidence="4" id="KW-1185">Reference proteome</keyword>
<protein>
    <submittedName>
        <fullName evidence="3">CHAT domain-containing protein</fullName>
    </submittedName>
</protein>
<comment type="caution">
    <text evidence="3">The sequence shown here is derived from an EMBL/GenBank/DDBJ whole genome shotgun (WGS) entry which is preliminary data.</text>
</comment>
<evidence type="ECO:0000256" key="1">
    <source>
        <dbReference type="SAM" id="Phobius"/>
    </source>
</evidence>
<keyword evidence="1" id="KW-0472">Membrane</keyword>
<evidence type="ECO:0000313" key="4">
    <source>
        <dbReference type="Proteomes" id="UP001165488"/>
    </source>
</evidence>
<dbReference type="SMART" id="SM00028">
    <property type="entry name" value="TPR"/>
    <property type="match status" value="4"/>
</dbReference>
<dbReference type="Pfam" id="PF12770">
    <property type="entry name" value="CHAT"/>
    <property type="match status" value="1"/>
</dbReference>